<comment type="function">
    <text evidence="1 14">DNA ligase that catalyzes the formation of phosphodiester linkages between 5'-phosphoryl and 3'-hydroxyl groups in double-stranded DNA using NAD as a coenzyme and as the energy source for the reaction. It is essential for DNA replication and repair of damaged DNA.</text>
</comment>
<keyword evidence="7 14" id="KW-0227">DNA damage</keyword>
<dbReference type="Pfam" id="PF12826">
    <property type="entry name" value="HHH_2"/>
    <property type="match status" value="1"/>
</dbReference>
<dbReference type="InterPro" id="IPR004150">
    <property type="entry name" value="NAD_DNA_ligase_OB"/>
</dbReference>
<feature type="binding site" evidence="14">
    <location>
        <position position="174"/>
    </location>
    <ligand>
        <name>NAD(+)</name>
        <dbReference type="ChEBI" id="CHEBI:57540"/>
    </ligand>
</feature>
<evidence type="ECO:0000256" key="1">
    <source>
        <dbReference type="ARBA" id="ARBA00004067"/>
    </source>
</evidence>
<dbReference type="SMART" id="SM00292">
    <property type="entry name" value="BRCT"/>
    <property type="match status" value="1"/>
</dbReference>
<feature type="binding site" evidence="14">
    <location>
        <position position="139"/>
    </location>
    <ligand>
        <name>NAD(+)</name>
        <dbReference type="ChEBI" id="CHEBI:57540"/>
    </ligand>
</feature>
<feature type="binding site" evidence="14">
    <location>
        <begin position="33"/>
        <end position="37"/>
    </location>
    <ligand>
        <name>NAD(+)</name>
        <dbReference type="ChEBI" id="CHEBI:57540"/>
    </ligand>
</feature>
<dbReference type="Proteomes" id="UP001059822">
    <property type="component" value="Chromosome"/>
</dbReference>
<keyword evidence="11 14" id="KW-0234">DNA repair</keyword>
<dbReference type="GO" id="GO:0046872">
    <property type="term" value="F:metal ion binding"/>
    <property type="evidence" value="ECO:0007669"/>
    <property type="project" value="UniProtKB-KW"/>
</dbReference>
<accession>A0A9Q9C188</accession>
<evidence type="ECO:0000256" key="4">
    <source>
        <dbReference type="ARBA" id="ARBA00022598"/>
    </source>
</evidence>
<evidence type="ECO:0000256" key="8">
    <source>
        <dbReference type="ARBA" id="ARBA00022833"/>
    </source>
</evidence>
<feature type="binding site" evidence="14">
    <location>
        <begin position="82"/>
        <end position="83"/>
    </location>
    <ligand>
        <name>NAD(+)</name>
        <dbReference type="ChEBI" id="CHEBI:57540"/>
    </ligand>
</feature>
<dbReference type="CDD" id="cd00114">
    <property type="entry name" value="LIGANc"/>
    <property type="match status" value="1"/>
</dbReference>
<dbReference type="HAMAP" id="MF_01588">
    <property type="entry name" value="DNA_ligase_A"/>
    <property type="match status" value="1"/>
</dbReference>
<dbReference type="GO" id="GO:0003911">
    <property type="term" value="F:DNA ligase (NAD+) activity"/>
    <property type="evidence" value="ECO:0007669"/>
    <property type="project" value="UniProtKB-UniRule"/>
</dbReference>
<keyword evidence="9 14" id="KW-0460">Magnesium</keyword>
<dbReference type="Pfam" id="PF01653">
    <property type="entry name" value="DNA_ligase_aden"/>
    <property type="match status" value="1"/>
</dbReference>
<protein>
    <recommendedName>
        <fullName evidence="3 14">DNA ligase</fullName>
        <ecNumber evidence="2 14">6.5.1.2</ecNumber>
    </recommendedName>
    <alternativeName>
        <fullName evidence="14">Polydeoxyribonucleotide synthase [NAD(+)]</fullName>
    </alternativeName>
</protein>
<comment type="catalytic activity">
    <reaction evidence="12 14">
        <text>NAD(+) + (deoxyribonucleotide)n-3'-hydroxyl + 5'-phospho-(deoxyribonucleotide)m = (deoxyribonucleotide)n+m + AMP + beta-nicotinamide D-nucleotide.</text>
        <dbReference type="EC" id="6.5.1.2"/>
    </reaction>
</comment>
<name>A0A9Q9C188_9RICK</name>
<evidence type="ECO:0000313" key="17">
    <source>
        <dbReference type="EMBL" id="UTO56570.1"/>
    </source>
</evidence>
<feature type="binding site" evidence="14">
    <location>
        <position position="116"/>
    </location>
    <ligand>
        <name>NAD(+)</name>
        <dbReference type="ChEBI" id="CHEBI:57540"/>
    </ligand>
</feature>
<gene>
    <name evidence="14 16" type="primary">ligA</name>
    <name evidence="17" type="ORF">LUA81_00995</name>
    <name evidence="16" type="ORF">LUA82_00990</name>
</gene>
<dbReference type="PROSITE" id="PS01055">
    <property type="entry name" value="DNA_LIGASE_N1"/>
    <property type="match status" value="1"/>
</dbReference>
<feature type="binding site" evidence="14">
    <location>
        <position position="423"/>
    </location>
    <ligand>
        <name>Zn(2+)</name>
        <dbReference type="ChEBI" id="CHEBI:29105"/>
    </ligand>
</feature>
<comment type="similarity">
    <text evidence="13 14">Belongs to the NAD-dependent DNA ligase family. LigA subfamily.</text>
</comment>
<evidence type="ECO:0000313" key="18">
    <source>
        <dbReference type="Proteomes" id="UP001059822"/>
    </source>
</evidence>
<evidence type="ECO:0000259" key="15">
    <source>
        <dbReference type="PROSITE" id="PS50172"/>
    </source>
</evidence>
<dbReference type="EC" id="6.5.1.2" evidence="2 14"/>
<keyword evidence="8 14" id="KW-0862">Zinc</keyword>
<feature type="binding site" evidence="14">
    <location>
        <position position="305"/>
    </location>
    <ligand>
        <name>NAD(+)</name>
        <dbReference type="ChEBI" id="CHEBI:57540"/>
    </ligand>
</feature>
<keyword evidence="19" id="KW-1185">Reference proteome</keyword>
<feature type="domain" description="BRCT" evidence="15">
    <location>
        <begin position="589"/>
        <end position="666"/>
    </location>
</feature>
<dbReference type="InterPro" id="IPR013839">
    <property type="entry name" value="DNAligase_adenylation"/>
</dbReference>
<dbReference type="SMART" id="SM00532">
    <property type="entry name" value="LIGANc"/>
    <property type="match status" value="1"/>
</dbReference>
<dbReference type="EMBL" id="CP089286">
    <property type="protein sequence ID" value="UTO55649.1"/>
    <property type="molecule type" value="Genomic_DNA"/>
</dbReference>
<dbReference type="Pfam" id="PF03120">
    <property type="entry name" value="OB_DNA_ligase"/>
    <property type="match status" value="1"/>
</dbReference>
<evidence type="ECO:0000256" key="5">
    <source>
        <dbReference type="ARBA" id="ARBA00022705"/>
    </source>
</evidence>
<keyword evidence="14" id="KW-0464">Manganese</keyword>
<dbReference type="NCBIfam" id="NF005932">
    <property type="entry name" value="PRK07956.1"/>
    <property type="match status" value="1"/>
</dbReference>
<evidence type="ECO:0000256" key="12">
    <source>
        <dbReference type="ARBA" id="ARBA00034005"/>
    </source>
</evidence>
<feature type="binding site" evidence="14">
    <location>
        <position position="281"/>
    </location>
    <ligand>
        <name>NAD(+)</name>
        <dbReference type="ChEBI" id="CHEBI:57540"/>
    </ligand>
</feature>
<dbReference type="InterPro" id="IPR013840">
    <property type="entry name" value="DNAligase_N"/>
</dbReference>
<keyword evidence="6 14" id="KW-0479">Metal-binding</keyword>
<dbReference type="PANTHER" id="PTHR23389">
    <property type="entry name" value="CHROMOSOME TRANSMISSION FIDELITY FACTOR 18"/>
    <property type="match status" value="1"/>
</dbReference>
<evidence type="ECO:0000256" key="13">
    <source>
        <dbReference type="ARBA" id="ARBA00060881"/>
    </source>
</evidence>
<feature type="binding site" evidence="14">
    <location>
        <position position="402"/>
    </location>
    <ligand>
        <name>Zn(2+)</name>
        <dbReference type="ChEBI" id="CHEBI:29105"/>
    </ligand>
</feature>
<organism evidence="16 18">
    <name type="scientific">Neoehrlichia mikurensis</name>
    <dbReference type="NCBI Taxonomy" id="89586"/>
    <lineage>
        <taxon>Bacteria</taxon>
        <taxon>Pseudomonadati</taxon>
        <taxon>Pseudomonadota</taxon>
        <taxon>Alphaproteobacteria</taxon>
        <taxon>Rickettsiales</taxon>
        <taxon>Anaplasmataceae</taxon>
        <taxon>Candidatus Neoehrlichia</taxon>
    </lineage>
</organism>
<dbReference type="GO" id="GO:0006260">
    <property type="term" value="P:DNA replication"/>
    <property type="evidence" value="ECO:0007669"/>
    <property type="project" value="UniProtKB-KW"/>
</dbReference>
<dbReference type="AlphaFoldDB" id="A0A9Q9C188"/>
<feature type="active site" description="N6-AMP-lysine intermediate" evidence="14">
    <location>
        <position position="118"/>
    </location>
</feature>
<keyword evidence="10 14" id="KW-0520">NAD</keyword>
<feature type="binding site" evidence="14">
    <location>
        <position position="417"/>
    </location>
    <ligand>
        <name>Zn(2+)</name>
        <dbReference type="ChEBI" id="CHEBI:29105"/>
    </ligand>
</feature>
<dbReference type="CDD" id="cd17748">
    <property type="entry name" value="BRCT_DNA_ligase_like"/>
    <property type="match status" value="1"/>
</dbReference>
<dbReference type="EMBL" id="CP089285">
    <property type="protein sequence ID" value="UTO56570.1"/>
    <property type="molecule type" value="Genomic_DNA"/>
</dbReference>
<evidence type="ECO:0000256" key="10">
    <source>
        <dbReference type="ARBA" id="ARBA00023027"/>
    </source>
</evidence>
<comment type="cofactor">
    <cofactor evidence="14">
        <name>Mg(2+)</name>
        <dbReference type="ChEBI" id="CHEBI:18420"/>
    </cofactor>
    <cofactor evidence="14">
        <name>Mn(2+)</name>
        <dbReference type="ChEBI" id="CHEBI:29035"/>
    </cofactor>
</comment>
<dbReference type="PIRSF" id="PIRSF001604">
    <property type="entry name" value="LigA"/>
    <property type="match status" value="1"/>
</dbReference>
<dbReference type="GO" id="GO:0006281">
    <property type="term" value="P:DNA repair"/>
    <property type="evidence" value="ECO:0007669"/>
    <property type="project" value="UniProtKB-KW"/>
</dbReference>
<dbReference type="NCBIfam" id="TIGR00575">
    <property type="entry name" value="dnlj"/>
    <property type="match status" value="1"/>
</dbReference>
<evidence type="ECO:0000256" key="11">
    <source>
        <dbReference type="ARBA" id="ARBA00023204"/>
    </source>
</evidence>
<evidence type="ECO:0000256" key="7">
    <source>
        <dbReference type="ARBA" id="ARBA00022763"/>
    </source>
</evidence>
<keyword evidence="4 14" id="KW-0436">Ligase</keyword>
<dbReference type="Proteomes" id="UP001059985">
    <property type="component" value="Chromosome"/>
</dbReference>
<proteinExistence type="inferred from homology"/>
<dbReference type="GO" id="GO:0005829">
    <property type="term" value="C:cytosol"/>
    <property type="evidence" value="ECO:0007669"/>
    <property type="project" value="TreeGrafter"/>
</dbReference>
<dbReference type="InterPro" id="IPR041663">
    <property type="entry name" value="DisA/LigA_HHH"/>
</dbReference>
<keyword evidence="5 14" id="KW-0235">DNA replication</keyword>
<evidence type="ECO:0000256" key="9">
    <source>
        <dbReference type="ARBA" id="ARBA00022842"/>
    </source>
</evidence>
<dbReference type="RefSeq" id="WP_218193821.1">
    <property type="nucleotide sequence ID" value="NZ_CP054597.1"/>
</dbReference>
<reference evidence="16" key="1">
    <citation type="journal article" date="2022" name="Microorganisms">
        <title>Assembly and Comparison of Ca. Neoehrlichia mikurensis Genomes.</title>
        <authorList>
            <person name="Azagi T."/>
            <person name="Dirks R.P."/>
            <person name="Yebra-Pimentel E.S."/>
            <person name="Schaap P.J."/>
            <person name="Koehorst J.J."/>
            <person name="Esser H.J."/>
            <person name="Sprong H."/>
        </authorList>
    </citation>
    <scope>NUCLEOTIDE SEQUENCE</scope>
    <source>
        <strain evidence="17">18-2804</strain>
        <strain evidence="16">18-2837</strain>
    </source>
</reference>
<evidence type="ECO:0000313" key="19">
    <source>
        <dbReference type="Proteomes" id="UP001059985"/>
    </source>
</evidence>
<dbReference type="PROSITE" id="PS50172">
    <property type="entry name" value="BRCT"/>
    <property type="match status" value="1"/>
</dbReference>
<evidence type="ECO:0000256" key="3">
    <source>
        <dbReference type="ARBA" id="ARBA00013308"/>
    </source>
</evidence>
<evidence type="ECO:0000313" key="16">
    <source>
        <dbReference type="EMBL" id="UTO55649.1"/>
    </source>
</evidence>
<feature type="binding site" evidence="14">
    <location>
        <position position="399"/>
    </location>
    <ligand>
        <name>Zn(2+)</name>
        <dbReference type="ChEBI" id="CHEBI:29105"/>
    </ligand>
</feature>
<dbReference type="PANTHER" id="PTHR23389:SF9">
    <property type="entry name" value="DNA LIGASE"/>
    <property type="match status" value="1"/>
</dbReference>
<dbReference type="Pfam" id="PF00533">
    <property type="entry name" value="BRCT"/>
    <property type="match status" value="1"/>
</dbReference>
<dbReference type="InterPro" id="IPR018239">
    <property type="entry name" value="DNA_ligase_AS"/>
</dbReference>
<evidence type="ECO:0000256" key="6">
    <source>
        <dbReference type="ARBA" id="ARBA00022723"/>
    </source>
</evidence>
<evidence type="ECO:0000256" key="2">
    <source>
        <dbReference type="ARBA" id="ARBA00012722"/>
    </source>
</evidence>
<evidence type="ECO:0000256" key="14">
    <source>
        <dbReference type="HAMAP-Rule" id="MF_01588"/>
    </source>
</evidence>
<dbReference type="FunFam" id="2.40.50.140:FF:000012">
    <property type="entry name" value="DNA ligase"/>
    <property type="match status" value="1"/>
</dbReference>
<dbReference type="InterPro" id="IPR001357">
    <property type="entry name" value="BRCT_dom"/>
</dbReference>
<sequence length="666" mass="76304">MLKQKKLELEKLNKQLAYHDKLYHGYDNPEITDAQYDMLYKSKKELLEQFPELEKYDNYKNAIGSLVNTKFYKVEHLAPMLSLENAFSKTDIEKFISRTKRFLHMNNDELLTIICELKIDGLSFSMLYKDGVLTQASTRGNGYFGEDITQNIKTIKDIPHIIKNAPHLLEVRGEIYMDRHNFKQINKTCNFANPRNAAAGSVRQLNHEITKSRNLKYFVYSIVNHNINTQEELLHQLDNWGFCVNKNSYTTSNIEEALNFYEKIYNNRHNISYDIDGVIYKINNISLQKKLGITNKYPRWAIAHKFPSTEAKTQLKNISIQVGRTGVITPIAELEPINIGGVIISRANLHNQDEIIRKDIRIGDYVTVKRAGDVIPQIVDVDKSLRSKKSHKFIFPSHCPSCGCKLHKDQQAVALRCTGELTCKNQILEKMKHFVSRDALNIIGIGKKQLEFFYEQSLITSIDDIFSLEEKLNNMELENTHGWGKKSIANLLQAIRHSKNVSLENFIFALGIRFIGKNTAKALAQHYISYENWYASMLLLKDNINISGIGKKSIESLRVFFSEQQNINILSKIVQKLNIINAKNKEHSTNTSNITGKIIVFTGTFSNMSRTEAKFQAEQLGAKVQSSLSTKTNLLVVGSNPGSKYQKAKKLHIQIIDEDAWLTMIR</sequence>
<dbReference type="InterPro" id="IPR001679">
    <property type="entry name" value="DNA_ligase"/>
</dbReference>